<dbReference type="InterPro" id="IPR013766">
    <property type="entry name" value="Thioredoxin_domain"/>
</dbReference>
<feature type="signal peptide" evidence="3">
    <location>
        <begin position="1"/>
        <end position="23"/>
    </location>
</feature>
<dbReference type="InterPro" id="IPR017937">
    <property type="entry name" value="Thioredoxin_CS"/>
</dbReference>
<keyword evidence="1" id="KW-0676">Redox-active center</keyword>
<feature type="domain" description="Thioredoxin" evidence="4">
    <location>
        <begin position="796"/>
        <end position="940"/>
    </location>
</feature>
<dbReference type="Pfam" id="PF00578">
    <property type="entry name" value="AhpC-TSA"/>
    <property type="match status" value="1"/>
</dbReference>
<dbReference type="GO" id="GO:0016491">
    <property type="term" value="F:oxidoreductase activity"/>
    <property type="evidence" value="ECO:0007669"/>
    <property type="project" value="InterPro"/>
</dbReference>
<evidence type="ECO:0000256" key="3">
    <source>
        <dbReference type="SAM" id="SignalP"/>
    </source>
</evidence>
<dbReference type="SUPFAM" id="SSF52833">
    <property type="entry name" value="Thioredoxin-like"/>
    <property type="match status" value="1"/>
</dbReference>
<name>A0A9X2FES6_9BACT</name>
<dbReference type="AlphaFoldDB" id="A0A9X2FES6"/>
<dbReference type="RefSeq" id="WP_252855810.1">
    <property type="nucleotide sequence ID" value="NZ_JAMXLR010000092.1"/>
</dbReference>
<dbReference type="GO" id="GO:0016209">
    <property type="term" value="F:antioxidant activity"/>
    <property type="evidence" value="ECO:0007669"/>
    <property type="project" value="InterPro"/>
</dbReference>
<keyword evidence="3" id="KW-0732">Signal</keyword>
<evidence type="ECO:0000259" key="4">
    <source>
        <dbReference type="PROSITE" id="PS51352"/>
    </source>
</evidence>
<dbReference type="Gene3D" id="3.40.30.10">
    <property type="entry name" value="Glutaredoxin"/>
    <property type="match status" value="1"/>
</dbReference>
<dbReference type="PROSITE" id="PS51352">
    <property type="entry name" value="THIOREDOXIN_2"/>
    <property type="match status" value="1"/>
</dbReference>
<evidence type="ECO:0000256" key="2">
    <source>
        <dbReference type="SAM" id="MobiDB-lite"/>
    </source>
</evidence>
<comment type="caution">
    <text evidence="5">The sequence shown here is derived from an EMBL/GenBank/DDBJ whole genome shotgun (WGS) entry which is preliminary data.</text>
</comment>
<dbReference type="Proteomes" id="UP001155241">
    <property type="component" value="Unassembled WGS sequence"/>
</dbReference>
<dbReference type="InterPro" id="IPR050553">
    <property type="entry name" value="Thioredoxin_ResA/DsbE_sf"/>
</dbReference>
<dbReference type="PROSITE" id="PS00194">
    <property type="entry name" value="THIOREDOXIN_1"/>
    <property type="match status" value="1"/>
</dbReference>
<dbReference type="InterPro" id="IPR000866">
    <property type="entry name" value="AhpC/TSA"/>
</dbReference>
<feature type="region of interest" description="Disordered" evidence="2">
    <location>
        <begin position="586"/>
        <end position="606"/>
    </location>
</feature>
<reference evidence="5" key="1">
    <citation type="submission" date="2022-06" db="EMBL/GenBank/DDBJ databases">
        <title>Aeoliella straminimaris, a novel planctomycete from sediments.</title>
        <authorList>
            <person name="Vitorino I.R."/>
            <person name="Lage O.M."/>
        </authorList>
    </citation>
    <scope>NUCLEOTIDE SEQUENCE</scope>
    <source>
        <strain evidence="5">ICT_H6.2</strain>
    </source>
</reference>
<gene>
    <name evidence="5" type="ORF">NG895_27670</name>
</gene>
<feature type="chain" id="PRO_5040829285" evidence="3">
    <location>
        <begin position="24"/>
        <end position="940"/>
    </location>
</feature>
<dbReference type="InterPro" id="IPR036249">
    <property type="entry name" value="Thioredoxin-like_sf"/>
</dbReference>
<proteinExistence type="predicted"/>
<evidence type="ECO:0000313" key="5">
    <source>
        <dbReference type="EMBL" id="MCO6047700.1"/>
    </source>
</evidence>
<dbReference type="CDD" id="cd02966">
    <property type="entry name" value="TlpA_like_family"/>
    <property type="match status" value="1"/>
</dbReference>
<accession>A0A9X2FES6</accession>
<dbReference type="InterPro" id="IPR008969">
    <property type="entry name" value="CarboxyPept-like_regulatory"/>
</dbReference>
<dbReference type="PANTHER" id="PTHR42852">
    <property type="entry name" value="THIOL:DISULFIDE INTERCHANGE PROTEIN DSBE"/>
    <property type="match status" value="1"/>
</dbReference>
<evidence type="ECO:0000256" key="1">
    <source>
        <dbReference type="ARBA" id="ARBA00023284"/>
    </source>
</evidence>
<evidence type="ECO:0000313" key="6">
    <source>
        <dbReference type="Proteomes" id="UP001155241"/>
    </source>
</evidence>
<dbReference type="PANTHER" id="PTHR42852:SF13">
    <property type="entry name" value="PROTEIN DIPZ"/>
    <property type="match status" value="1"/>
</dbReference>
<protein>
    <submittedName>
        <fullName evidence="5">TlpA family protein disulfide reductase</fullName>
    </submittedName>
</protein>
<dbReference type="EMBL" id="JAMXLR010000092">
    <property type="protein sequence ID" value="MCO6047700.1"/>
    <property type="molecule type" value="Genomic_DNA"/>
</dbReference>
<keyword evidence="6" id="KW-1185">Reference proteome</keyword>
<organism evidence="5 6">
    <name type="scientific">Aeoliella straminimaris</name>
    <dbReference type="NCBI Taxonomy" id="2954799"/>
    <lineage>
        <taxon>Bacteria</taxon>
        <taxon>Pseudomonadati</taxon>
        <taxon>Planctomycetota</taxon>
        <taxon>Planctomycetia</taxon>
        <taxon>Pirellulales</taxon>
        <taxon>Lacipirellulaceae</taxon>
        <taxon>Aeoliella</taxon>
    </lineage>
</organism>
<sequence length="940" mass="102254">MLSARVAGVVVLATTCLATVSHAAEGGREAKVVRNVETAIGRGGFGEIYRVHVVGVAVDQQGNPVAGARVFAIDTPDVGSVDHDPKPIETTSGDDGHFELELEVLAGRDPSAPETRPTEGEFCVYGVADGFGFTWTPEIKFIGQRVEEANGGEQHHYYIDRSFPLTLEFSPPAVFEGLITDDRGEPLANALVQVGFIQEPPRREGRGTWRCSYSTDLGNRNVPSVGFAAIRFLPADLREARTDEQGRFSLPHLRESTDYLTLIDPGPRFGTKTFTMYTAGRPEARDVRNTIFSGDGMYIGVFQRPRDVEIHVAQGTGQPVEGARVLAHGRQSIFVGADAVTDQSGVARLQLHPDEYRLILEPPPGALLSPTEVSLTVSEEPTTEQQYRLPEASKVLVRAVDVEDGSPVAGVHFRYQTESMQEPHYLSSQQAVCDYRGTNAEGEFEAILPVGEVRILTEANPRFLTPQTTESEPLTLVAGETSEVEFRFERTGSLAIPVEQTNLPEKMAMEITKQRQLLSQATGVAVARQNLGSCDLPLGTLRESLDAVAVETVPDIRALYKKWTGNELRFAEKRVTFDGIRCKSERLPQAKNDDPPGNDYTLYNGSEGAYHDASNRQLTVQPRTQFHFHVDSLRDFVTIMPARLPQEGEVVGNEFLFLTGNDRESVEIVADATSGFLHRLCTTRSGGSGQCIWQFGAKECENGFRLPELRIEARLREGKVYLLDISEVTSVDFVDQLPADAFAAAAPADTLIVDYHGVTGDGPGRPATSRLTGPVSDACSYVLRHPSLSRSIESKLRYGEPAPAIAAAEWLTAAGPANAIDTDGKIVMLEFWATWCGPCVAQIEEMNEVADEFADEPVVVVGLHTAGSEVKDLVEFAKGRGINYPLAIDKPAADGGFGATAAAYGVRGIPQTAVIDHDGTLVYLGSLPEAVERVREMVKD</sequence>
<dbReference type="SUPFAM" id="SSF49464">
    <property type="entry name" value="Carboxypeptidase regulatory domain-like"/>
    <property type="match status" value="1"/>
</dbReference>